<evidence type="ECO:0000313" key="1">
    <source>
        <dbReference type="EMBL" id="RYR73000.1"/>
    </source>
</evidence>
<dbReference type="EMBL" id="SDMP01000002">
    <property type="protein sequence ID" value="RYR73000.1"/>
    <property type="molecule type" value="Genomic_DNA"/>
</dbReference>
<evidence type="ECO:0000313" key="2">
    <source>
        <dbReference type="Proteomes" id="UP000289738"/>
    </source>
</evidence>
<keyword evidence="2" id="KW-1185">Reference proteome</keyword>
<reference evidence="1 2" key="1">
    <citation type="submission" date="2019-01" db="EMBL/GenBank/DDBJ databases">
        <title>Sequencing of cultivated peanut Arachis hypogaea provides insights into genome evolution and oil improvement.</title>
        <authorList>
            <person name="Chen X."/>
        </authorList>
    </citation>
    <scope>NUCLEOTIDE SEQUENCE [LARGE SCALE GENOMIC DNA]</scope>
    <source>
        <strain evidence="2">cv. Fuhuasheng</strain>
        <tissue evidence="1">Leaves</tissue>
    </source>
</reference>
<name>A0A445EBZ1_ARAHY</name>
<sequence length="10" mass="1052">MPEITGKCSS</sequence>
<accession>A0A445EBZ1</accession>
<comment type="caution">
    <text evidence="1">The sequence shown here is derived from an EMBL/GenBank/DDBJ whole genome shotgun (WGS) entry which is preliminary data.</text>
</comment>
<proteinExistence type="predicted"/>
<dbReference type="Proteomes" id="UP000289738">
    <property type="component" value="Chromosome A02"/>
</dbReference>
<protein>
    <submittedName>
        <fullName evidence="1">Uncharacterized protein</fullName>
    </submittedName>
</protein>
<gene>
    <name evidence="1" type="ORF">Ahy_A02g007259</name>
</gene>
<organism evidence="1 2">
    <name type="scientific">Arachis hypogaea</name>
    <name type="common">Peanut</name>
    <dbReference type="NCBI Taxonomy" id="3818"/>
    <lineage>
        <taxon>Eukaryota</taxon>
        <taxon>Viridiplantae</taxon>
        <taxon>Streptophyta</taxon>
        <taxon>Embryophyta</taxon>
        <taxon>Tracheophyta</taxon>
        <taxon>Spermatophyta</taxon>
        <taxon>Magnoliopsida</taxon>
        <taxon>eudicotyledons</taxon>
        <taxon>Gunneridae</taxon>
        <taxon>Pentapetalae</taxon>
        <taxon>rosids</taxon>
        <taxon>fabids</taxon>
        <taxon>Fabales</taxon>
        <taxon>Fabaceae</taxon>
        <taxon>Papilionoideae</taxon>
        <taxon>50 kb inversion clade</taxon>
        <taxon>dalbergioids sensu lato</taxon>
        <taxon>Dalbergieae</taxon>
        <taxon>Pterocarpus clade</taxon>
        <taxon>Arachis</taxon>
    </lineage>
</organism>